<organism evidence="9">
    <name type="scientific">Culex pipiens</name>
    <name type="common">House mosquito</name>
    <dbReference type="NCBI Taxonomy" id="7175"/>
    <lineage>
        <taxon>Eukaryota</taxon>
        <taxon>Metazoa</taxon>
        <taxon>Ecdysozoa</taxon>
        <taxon>Arthropoda</taxon>
        <taxon>Hexapoda</taxon>
        <taxon>Insecta</taxon>
        <taxon>Pterygota</taxon>
        <taxon>Neoptera</taxon>
        <taxon>Endopterygota</taxon>
        <taxon>Diptera</taxon>
        <taxon>Nematocera</taxon>
        <taxon>Culicoidea</taxon>
        <taxon>Culicidae</taxon>
        <taxon>Culicinae</taxon>
        <taxon>Culicini</taxon>
        <taxon>Culex</taxon>
        <taxon>Culex</taxon>
    </lineage>
</organism>
<dbReference type="SMART" id="SM00355">
    <property type="entry name" value="ZnF_C2H2"/>
    <property type="match status" value="5"/>
</dbReference>
<evidence type="ECO:0000256" key="6">
    <source>
        <dbReference type="SAM" id="MobiDB-lite"/>
    </source>
</evidence>
<dbReference type="InterPro" id="IPR013087">
    <property type="entry name" value="Znf_C2H2_type"/>
</dbReference>
<dbReference type="InterPro" id="IPR036236">
    <property type="entry name" value="Znf_C2H2_sf"/>
</dbReference>
<evidence type="ECO:0000256" key="1">
    <source>
        <dbReference type="ARBA" id="ARBA00022723"/>
    </source>
</evidence>
<evidence type="ECO:0000256" key="2">
    <source>
        <dbReference type="ARBA" id="ARBA00022737"/>
    </source>
</evidence>
<keyword evidence="3 5" id="KW-0863">Zinc-finger</keyword>
<feature type="transmembrane region" description="Helical" evidence="7">
    <location>
        <begin position="47"/>
        <end position="68"/>
    </location>
</feature>
<dbReference type="PROSITE" id="PS50157">
    <property type="entry name" value="ZINC_FINGER_C2H2_2"/>
    <property type="match status" value="4"/>
</dbReference>
<name>A0A8D8F341_CULPI</name>
<evidence type="ECO:0000256" key="5">
    <source>
        <dbReference type="PROSITE-ProRule" id="PRU00042"/>
    </source>
</evidence>
<keyword evidence="7" id="KW-1133">Transmembrane helix</keyword>
<dbReference type="Pfam" id="PF00096">
    <property type="entry name" value="zf-C2H2"/>
    <property type="match status" value="1"/>
</dbReference>
<feature type="domain" description="C2H2-type" evidence="8">
    <location>
        <begin position="188"/>
        <end position="215"/>
    </location>
</feature>
<feature type="domain" description="C2H2-type" evidence="8">
    <location>
        <begin position="224"/>
        <end position="251"/>
    </location>
</feature>
<feature type="region of interest" description="Disordered" evidence="6">
    <location>
        <begin position="241"/>
        <end position="280"/>
    </location>
</feature>
<dbReference type="PANTHER" id="PTHR24379">
    <property type="entry name" value="KRAB AND ZINC FINGER DOMAIN-CONTAINING"/>
    <property type="match status" value="1"/>
</dbReference>
<keyword evidence="1" id="KW-0479">Metal-binding</keyword>
<dbReference type="GO" id="GO:0008270">
    <property type="term" value="F:zinc ion binding"/>
    <property type="evidence" value="ECO:0007669"/>
    <property type="project" value="UniProtKB-KW"/>
</dbReference>
<evidence type="ECO:0000313" key="9">
    <source>
        <dbReference type="EMBL" id="CAG6457542.1"/>
    </source>
</evidence>
<feature type="compositionally biased region" description="Polar residues" evidence="6">
    <location>
        <begin position="254"/>
        <end position="269"/>
    </location>
</feature>
<feature type="compositionally biased region" description="Basic and acidic residues" evidence="6">
    <location>
        <begin position="270"/>
        <end position="280"/>
    </location>
</feature>
<evidence type="ECO:0000259" key="8">
    <source>
        <dbReference type="PROSITE" id="PS50157"/>
    </source>
</evidence>
<dbReference type="PROSITE" id="PS00028">
    <property type="entry name" value="ZINC_FINGER_C2H2_1"/>
    <property type="match status" value="3"/>
</dbReference>
<keyword evidence="2" id="KW-0677">Repeat</keyword>
<dbReference type="SUPFAM" id="SSF57667">
    <property type="entry name" value="beta-beta-alpha zinc fingers"/>
    <property type="match status" value="1"/>
</dbReference>
<protein>
    <submittedName>
        <fullName evidence="9">Zinc finger imprinted 3</fullName>
    </submittedName>
</protein>
<dbReference type="EMBL" id="HBUE01032962">
    <property type="protein sequence ID" value="CAG6457542.1"/>
    <property type="molecule type" value="Transcribed_RNA"/>
</dbReference>
<dbReference type="Gene3D" id="3.30.160.60">
    <property type="entry name" value="Classic Zinc Finger"/>
    <property type="match status" value="3"/>
</dbReference>
<evidence type="ECO:0000256" key="4">
    <source>
        <dbReference type="ARBA" id="ARBA00022833"/>
    </source>
</evidence>
<dbReference type="Pfam" id="PF13912">
    <property type="entry name" value="zf-C2H2_6"/>
    <property type="match status" value="1"/>
</dbReference>
<reference evidence="9" key="1">
    <citation type="submission" date="2021-05" db="EMBL/GenBank/DDBJ databases">
        <authorList>
            <person name="Alioto T."/>
            <person name="Alioto T."/>
            <person name="Gomez Garrido J."/>
        </authorList>
    </citation>
    <scope>NUCLEOTIDE SEQUENCE</scope>
</reference>
<feature type="domain" description="C2H2-type" evidence="8">
    <location>
        <begin position="90"/>
        <end position="117"/>
    </location>
</feature>
<keyword evidence="7" id="KW-0472">Membrane</keyword>
<accession>A0A8D8F341</accession>
<keyword evidence="7" id="KW-0812">Transmembrane</keyword>
<proteinExistence type="predicted"/>
<feature type="domain" description="C2H2-type" evidence="8">
    <location>
        <begin position="133"/>
        <end position="160"/>
    </location>
</feature>
<evidence type="ECO:0000256" key="3">
    <source>
        <dbReference type="ARBA" id="ARBA00022771"/>
    </source>
</evidence>
<dbReference type="AlphaFoldDB" id="A0A8D8F341"/>
<dbReference type="PANTHER" id="PTHR24379:SF121">
    <property type="entry name" value="C2H2-TYPE DOMAIN-CONTAINING PROTEIN"/>
    <property type="match status" value="1"/>
</dbReference>
<sequence>MTHRFSRMKMASTTAPSATIRLLNQTCLEVMSVAIGRLRLACTRARCVKWLVKSAFTSICCYLILLFLSQRFPNKDHLFYHKKTHLKERFECLTCHEKFATKKDLFKHRLIHTKNVITKQFMEKVTEDEKGVFTCSICGNTHTERKYAISHFRKHVTEKFMCQICEKRCGSRRDLVQHIESQHEKLRFRCSTCKERFETRTALLEHKQMHKSDSKKIRRIDDRYHCTRCDKTYSRRENALNHFKSHGSKEEDAAQSTDSQSDGESNLDQKVQKNDEAEGD</sequence>
<evidence type="ECO:0000256" key="7">
    <source>
        <dbReference type="SAM" id="Phobius"/>
    </source>
</evidence>
<keyword evidence="4" id="KW-0862">Zinc</keyword>